<dbReference type="AlphaFoldDB" id="A0A2G7HLV7"/>
<accession>A0A2G7HLV7</accession>
<comment type="caution">
    <text evidence="2">The sequence shown here is derived from an EMBL/GenBank/DDBJ whole genome shotgun (WGS) entry which is preliminary data.</text>
</comment>
<dbReference type="RefSeq" id="WP_099837579.1">
    <property type="nucleotide sequence ID" value="NZ_PEIK01000001.1"/>
</dbReference>
<evidence type="ECO:0000256" key="1">
    <source>
        <dbReference type="SAM" id="Phobius"/>
    </source>
</evidence>
<keyword evidence="1" id="KW-0812">Transmembrane</keyword>
<dbReference type="Proteomes" id="UP000231322">
    <property type="component" value="Unassembled WGS sequence"/>
</dbReference>
<keyword evidence="3" id="KW-1185">Reference proteome</keyword>
<gene>
    <name evidence="2" type="ORF">CS538_01855</name>
</gene>
<evidence type="ECO:0000313" key="3">
    <source>
        <dbReference type="Proteomes" id="UP000231322"/>
    </source>
</evidence>
<name>A0A2G7HLV7_9CLOT</name>
<keyword evidence="1" id="KW-0472">Membrane</keyword>
<dbReference type="EMBL" id="PEIK01000001">
    <property type="protein sequence ID" value="PIH06087.1"/>
    <property type="molecule type" value="Genomic_DNA"/>
</dbReference>
<organism evidence="2 3">
    <name type="scientific">Clostridium combesii</name>
    <dbReference type="NCBI Taxonomy" id="39481"/>
    <lineage>
        <taxon>Bacteria</taxon>
        <taxon>Bacillati</taxon>
        <taxon>Bacillota</taxon>
        <taxon>Clostridia</taxon>
        <taxon>Eubacteriales</taxon>
        <taxon>Clostridiaceae</taxon>
        <taxon>Clostridium</taxon>
    </lineage>
</organism>
<evidence type="ECO:0000313" key="2">
    <source>
        <dbReference type="EMBL" id="PIH06087.1"/>
    </source>
</evidence>
<feature type="transmembrane region" description="Helical" evidence="1">
    <location>
        <begin position="7"/>
        <end position="26"/>
    </location>
</feature>
<keyword evidence="1" id="KW-1133">Transmembrane helix</keyword>
<sequence length="143" mass="16163">MNKIKKIIVSSVVICLLGGIGIYKYIDTSHKKDFSISDVEWDANAKWWTDNSSGNKYDVKFKLFDGKDVKKITSKEPNYAIKIDSNIESGNLNIKIYGDKKTLFNKNGTLDETIRISNTDNKEMKIEITGKEAKGGYVKLKAM</sequence>
<proteinExistence type="predicted"/>
<protein>
    <submittedName>
        <fullName evidence="2">Uncharacterized protein</fullName>
    </submittedName>
</protein>
<reference evidence="2 3" key="1">
    <citation type="submission" date="2017-10" db="EMBL/GenBank/DDBJ databases">
        <title>Reclassification of Eubacterium combesii and discrepancies in the nomenclature of botulinum neurotoxin producing clostridia. Request for an Opinion.</title>
        <authorList>
            <person name="Dobritsa A.P."/>
            <person name="Kutumbaka K.K."/>
            <person name="Samadpour M."/>
        </authorList>
    </citation>
    <scope>NUCLEOTIDE SEQUENCE [LARGE SCALE GENOMIC DNA]</scope>
    <source>
        <strain evidence="2 3">DSM 20696</strain>
    </source>
</reference>